<keyword evidence="5" id="KW-1185">Reference proteome</keyword>
<feature type="domain" description="Acyltransferase 3" evidence="3">
    <location>
        <begin position="30"/>
        <end position="373"/>
    </location>
</feature>
<protein>
    <submittedName>
        <fullName evidence="4">Acyltransferase-like protein</fullName>
    </submittedName>
</protein>
<dbReference type="PANTHER" id="PTHR23028">
    <property type="entry name" value="ACETYLTRANSFERASE"/>
    <property type="match status" value="1"/>
</dbReference>
<dbReference type="InterPro" id="IPR050879">
    <property type="entry name" value="Acyltransferase_3"/>
</dbReference>
<dbReference type="GO" id="GO:0016747">
    <property type="term" value="F:acyltransferase activity, transferring groups other than amino-acyl groups"/>
    <property type="evidence" value="ECO:0007669"/>
    <property type="project" value="InterPro"/>
</dbReference>
<dbReference type="Proteomes" id="UP000001192">
    <property type="component" value="Chromosome 1"/>
</dbReference>
<evidence type="ECO:0000313" key="4">
    <source>
        <dbReference type="EMBL" id="ACC71046.1"/>
    </source>
</evidence>
<dbReference type="RefSeq" id="WP_012401256.1">
    <property type="nucleotide sequence ID" value="NC_010622.1"/>
</dbReference>
<feature type="transmembrane region" description="Helical" evidence="2">
    <location>
        <begin position="107"/>
        <end position="129"/>
    </location>
</feature>
<dbReference type="PANTHER" id="PTHR23028:SF134">
    <property type="entry name" value="PUTATIVE (AFU_ORTHOLOGUE AFUA_4G08520)-RELATED"/>
    <property type="match status" value="1"/>
</dbReference>
<keyword evidence="4" id="KW-0808">Transferase</keyword>
<keyword evidence="2" id="KW-1133">Transmembrane helix</keyword>
<dbReference type="InterPro" id="IPR002656">
    <property type="entry name" value="Acyl_transf_3_dom"/>
</dbReference>
<feature type="transmembrane region" description="Helical" evidence="2">
    <location>
        <begin position="328"/>
        <end position="346"/>
    </location>
</feature>
<feature type="transmembrane region" description="Helical" evidence="2">
    <location>
        <begin position="179"/>
        <end position="198"/>
    </location>
</feature>
<sequence length="397" mass="44573">MTETANPSRLVPNKATSPTSAATKQVGRVEEIDGIRGWAALCVVVFHVCLETFSKLHPHFVNPSSFFFFDGPMAVYVFFILSGDALSTPFLSTEKKSLLDKMVVKRYFRLVAPIAIMTAITVVAIRIGLTHNKESALIVHREDWLGILMPSDFTMLDALKYPFLTVFSFGEEGKGFNPFLWTMPIELTGSAMVFLYLYVHSRIKRQTLTLAVIIAFTFLANKWYTLFFLGVLFSHLRVNGQLDHIRGKMSTRVIAPLLVIASYALEYRFLSVPDVTHVTSWLDSITIFAQDNKKFLMAVLFLIGAYLSKDMRRFFQNGVSRFLGKVSFPIYLAQALVICTFSSYVITRSAPYLDRTDVCVAIGATGVAITIAFGYCLSIVERHLMKGIDRVVALAMR</sequence>
<keyword evidence="4" id="KW-0012">Acyltransferase</keyword>
<gene>
    <name evidence="4" type="ordered locus">Bphy_1867</name>
</gene>
<feature type="transmembrane region" description="Helical" evidence="2">
    <location>
        <begin position="210"/>
        <end position="233"/>
    </location>
</feature>
<dbReference type="AlphaFoldDB" id="B2JCZ0"/>
<evidence type="ECO:0000256" key="1">
    <source>
        <dbReference type="SAM" id="MobiDB-lite"/>
    </source>
</evidence>
<dbReference type="OrthoDB" id="9814807at2"/>
<proteinExistence type="predicted"/>
<dbReference type="HOGENOM" id="CLU_005679_13_8_4"/>
<keyword evidence="2" id="KW-0812">Transmembrane</keyword>
<accession>B2JCZ0</accession>
<dbReference type="eggNOG" id="COG1835">
    <property type="taxonomic scope" value="Bacteria"/>
</dbReference>
<feature type="transmembrane region" description="Helical" evidence="2">
    <location>
        <begin position="253"/>
        <end position="270"/>
    </location>
</feature>
<feature type="region of interest" description="Disordered" evidence="1">
    <location>
        <begin position="1"/>
        <end position="22"/>
    </location>
</feature>
<dbReference type="Pfam" id="PF01757">
    <property type="entry name" value="Acyl_transf_3"/>
    <property type="match status" value="1"/>
</dbReference>
<feature type="transmembrane region" description="Helical" evidence="2">
    <location>
        <begin position="358"/>
        <end position="380"/>
    </location>
</feature>
<dbReference type="STRING" id="391038.Bphy_1867"/>
<evidence type="ECO:0000313" key="5">
    <source>
        <dbReference type="Proteomes" id="UP000001192"/>
    </source>
</evidence>
<name>B2JCZ0_PARP8</name>
<feature type="transmembrane region" description="Helical" evidence="2">
    <location>
        <begin position="66"/>
        <end position="86"/>
    </location>
</feature>
<evidence type="ECO:0000256" key="2">
    <source>
        <dbReference type="SAM" id="Phobius"/>
    </source>
</evidence>
<keyword evidence="2" id="KW-0472">Membrane</keyword>
<feature type="transmembrane region" description="Helical" evidence="2">
    <location>
        <begin position="291"/>
        <end position="308"/>
    </location>
</feature>
<evidence type="ECO:0000259" key="3">
    <source>
        <dbReference type="Pfam" id="PF01757"/>
    </source>
</evidence>
<dbReference type="EMBL" id="CP001043">
    <property type="protein sequence ID" value="ACC71046.1"/>
    <property type="molecule type" value="Genomic_DNA"/>
</dbReference>
<organism evidence="4 5">
    <name type="scientific">Paraburkholderia phymatum (strain DSM 17167 / CIP 108236 / LMG 21445 / STM815)</name>
    <name type="common">Burkholderia phymatum</name>
    <dbReference type="NCBI Taxonomy" id="391038"/>
    <lineage>
        <taxon>Bacteria</taxon>
        <taxon>Pseudomonadati</taxon>
        <taxon>Pseudomonadota</taxon>
        <taxon>Betaproteobacteria</taxon>
        <taxon>Burkholderiales</taxon>
        <taxon>Burkholderiaceae</taxon>
        <taxon>Paraburkholderia</taxon>
    </lineage>
</organism>
<dbReference type="KEGG" id="bph:Bphy_1867"/>
<reference evidence="5" key="1">
    <citation type="journal article" date="2014" name="Stand. Genomic Sci.">
        <title>Complete genome sequence of Burkholderia phymatum STM815(T), a broad host range and efficient nitrogen-fixing symbiont of Mimosa species.</title>
        <authorList>
            <person name="Moulin L."/>
            <person name="Klonowska A."/>
            <person name="Caroline B."/>
            <person name="Booth K."/>
            <person name="Vriezen J.A."/>
            <person name="Melkonian R."/>
            <person name="James E.K."/>
            <person name="Young J.P."/>
            <person name="Bena G."/>
            <person name="Hauser L."/>
            <person name="Land M."/>
            <person name="Kyrpides N."/>
            <person name="Bruce D."/>
            <person name="Chain P."/>
            <person name="Copeland A."/>
            <person name="Pitluck S."/>
            <person name="Woyke T."/>
            <person name="Lizotte-Waniewski M."/>
            <person name="Bristow J."/>
            <person name="Riley M."/>
        </authorList>
    </citation>
    <scope>NUCLEOTIDE SEQUENCE [LARGE SCALE GENOMIC DNA]</scope>
    <source>
        <strain evidence="5">DSM 17167 / CIP 108236 / LMG 21445 / STM815</strain>
    </source>
</reference>